<dbReference type="KEGG" id="vrs:V8F66_22750"/>
<dbReference type="Pfam" id="PF02463">
    <property type="entry name" value="SMC_N"/>
    <property type="match status" value="1"/>
</dbReference>
<dbReference type="SUPFAM" id="SSF52540">
    <property type="entry name" value="P-loop containing nucleoside triphosphate hydrolases"/>
    <property type="match status" value="1"/>
</dbReference>
<evidence type="ECO:0000259" key="1">
    <source>
        <dbReference type="Pfam" id="PF02463"/>
    </source>
</evidence>
<dbReference type="InterPro" id="IPR003395">
    <property type="entry name" value="RecF/RecN/SMC_N"/>
</dbReference>
<feature type="domain" description="RecF/RecN/SMC N-terminal" evidence="1">
    <location>
        <begin position="91"/>
        <end position="696"/>
    </location>
</feature>
<reference evidence="2" key="1">
    <citation type="submission" date="2024-02" db="EMBL/GenBank/DDBJ databases">
        <title>Complete genome sequence of Vreelandella sp. SM1641, a marine exopolysaccharide-producing bacterium isolated from deep-sea hydrothermal sediment of the southwest Indian Ocean.</title>
        <authorList>
            <person name="Zhu H."/>
            <person name="Sun M."/>
        </authorList>
    </citation>
    <scope>NUCLEOTIDE SEQUENCE</scope>
    <source>
        <strain evidence="2">SM1641</strain>
        <plasmid evidence="2">plasA</plasmid>
    </source>
</reference>
<dbReference type="Gene3D" id="3.40.50.300">
    <property type="entry name" value="P-loop containing nucleotide triphosphate hydrolases"/>
    <property type="match status" value="1"/>
</dbReference>
<dbReference type="InterPro" id="IPR027417">
    <property type="entry name" value="P-loop_NTPase"/>
</dbReference>
<name>A0AAU7XVG3_9GAMM</name>
<dbReference type="AlphaFoldDB" id="A0AAU7XVG3"/>
<sequence length="870" mass="93974">MSKKDTAAEPIKLEDWLNTRASWLRMAADGLIKNRRMPTEDELKALTTHCMAEAAKTLDATHPALAPGVILGTTGAGALRIDSLTTIRGVNAIGAEASLDLSKGHMAVVYGANGSGKSGYARLMKHICGARAKGTIHSNVFDDVTEIASTKVRVTTLSSKEDSPISSELQWEAVAGPHPKLNAVPVFDSATALELGDTASTATHLPRAMRFVGVLIRISDSVNDRLKDRADKLISQLPVVPPDYAQTSAATYLQRLKPNLSDDEIGKACVFSDAFLQERLALETALAQPNPAVAHAKTVGDLDRLDKLSESVSGMMESLGNERAEALILARKIWIRKRQAATAYATSFINGLPLMGVGDSVWQTLWEAAKAYSTASAYPDHAHPHVGEGARCVLCQQPLEPEGKERLTSFEQYLNDTLQTEAKAAEDALVTLTKSLPNKIAEPAWQSQCSAVGLDTEQASALANEIDARLKAISSATDLADVPPVTWSVWTDALGHAVATTTSQRDALATLLDPGGRSQKETRLRELRAQEWLAGQIEAVKAEVVRHKRVGTIEAAIQLTQTRALTIKSNAIGETELAKGFCDRFNAELQALGGSALPVRMNHRAAGKGVYSFYIELKGVITPVKNREILSEGEQRIVALAAFLADATGSDRGLPVIFDDPISSLDQRYEEAVAKRLVDLAKDRQVIVFTHRLSLMVLLGNAAAQRTAVGLSPVDVHVESIGRDGASTGMPATIDVFSLKPKAGFGQMISSIGAIKKYDAPLRALALKDACSNFRILVERSVEDHLCSGIINRYRREIHTFGKLKSLNAITSEDCAMINGMMTKYSAFEHSQPTETPTWLPDPDELLVDVQAMLDWIKAFDKRAKEAAAS</sequence>
<accession>A0AAU7XVG3</accession>
<keyword evidence="2" id="KW-0614">Plasmid</keyword>
<dbReference type="EMBL" id="CP158485">
    <property type="protein sequence ID" value="XBY61377.1"/>
    <property type="molecule type" value="Genomic_DNA"/>
</dbReference>
<protein>
    <submittedName>
        <fullName evidence="2">AAA family ATPase</fullName>
    </submittedName>
</protein>
<dbReference type="RefSeq" id="WP_350359720.1">
    <property type="nucleotide sequence ID" value="NZ_CP158485.1"/>
</dbReference>
<dbReference type="GO" id="GO:0000731">
    <property type="term" value="P:DNA synthesis involved in DNA repair"/>
    <property type="evidence" value="ECO:0007669"/>
    <property type="project" value="TreeGrafter"/>
</dbReference>
<evidence type="ECO:0000313" key="2">
    <source>
        <dbReference type="EMBL" id="XBY61377.1"/>
    </source>
</evidence>
<gene>
    <name evidence="2" type="ORF">V8F66_22750</name>
</gene>
<dbReference type="GO" id="GO:0006302">
    <property type="term" value="P:double-strand break repair"/>
    <property type="evidence" value="ECO:0007669"/>
    <property type="project" value="TreeGrafter"/>
</dbReference>
<proteinExistence type="predicted"/>
<geneLocation type="plasmid" evidence="2">
    <name>plasA</name>
</geneLocation>
<organism evidence="2">
    <name type="scientific">Vreelandella sp. SM1641</name>
    <dbReference type="NCBI Taxonomy" id="3126101"/>
    <lineage>
        <taxon>Bacteria</taxon>
        <taxon>Pseudomonadati</taxon>
        <taxon>Pseudomonadota</taxon>
        <taxon>Gammaproteobacteria</taxon>
        <taxon>Oceanospirillales</taxon>
        <taxon>Halomonadaceae</taxon>
        <taxon>Vreelandella</taxon>
    </lineage>
</organism>
<dbReference type="PANTHER" id="PTHR32182">
    <property type="entry name" value="DNA REPLICATION AND REPAIR PROTEIN RECF"/>
    <property type="match status" value="1"/>
</dbReference>
<dbReference type="PANTHER" id="PTHR32182:SF22">
    <property type="entry name" value="ATP-DEPENDENT ENDONUCLEASE, OLD FAMILY-RELATED"/>
    <property type="match status" value="1"/>
</dbReference>